<dbReference type="EMBL" id="QETB01000005">
    <property type="protein sequence ID" value="PWF25643.1"/>
    <property type="molecule type" value="Genomic_DNA"/>
</dbReference>
<comment type="similarity">
    <text evidence="1">Belongs to the asparaginase 1 family.</text>
</comment>
<feature type="domain" description="L-asparaginase N-terminal" evidence="5">
    <location>
        <begin position="2"/>
        <end position="183"/>
    </location>
</feature>
<keyword evidence="8" id="KW-1185">Reference proteome</keyword>
<evidence type="ECO:0000256" key="4">
    <source>
        <dbReference type="PIRSR" id="PIRSR001220-2"/>
    </source>
</evidence>
<organism evidence="7 8">
    <name type="scientific">Ancrocorticia populi</name>
    <dbReference type="NCBI Taxonomy" id="2175228"/>
    <lineage>
        <taxon>Bacteria</taxon>
        <taxon>Bacillati</taxon>
        <taxon>Actinomycetota</taxon>
        <taxon>Actinomycetes</taxon>
        <taxon>Actinomycetales</taxon>
        <taxon>Actinomycetaceae</taxon>
        <taxon>Ancrocorticia</taxon>
    </lineage>
</organism>
<dbReference type="InterPro" id="IPR006034">
    <property type="entry name" value="Asparaginase/glutaminase-like"/>
</dbReference>
<evidence type="ECO:0000256" key="3">
    <source>
        <dbReference type="PIRSR" id="PIRSR001220-1"/>
    </source>
</evidence>
<dbReference type="InterPro" id="IPR004550">
    <property type="entry name" value="AsnASE_II"/>
</dbReference>
<dbReference type="AlphaFoldDB" id="A0A2V1K5Y8"/>
<dbReference type="InterPro" id="IPR036152">
    <property type="entry name" value="Asp/glu_Ase-like_sf"/>
</dbReference>
<dbReference type="GO" id="GO:0004067">
    <property type="term" value="F:asparaginase activity"/>
    <property type="evidence" value="ECO:0007669"/>
    <property type="project" value="UniProtKB-UniRule"/>
</dbReference>
<feature type="binding site" evidence="4">
    <location>
        <begin position="86"/>
        <end position="87"/>
    </location>
    <ligand>
        <name>substrate</name>
    </ligand>
</feature>
<proteinExistence type="inferred from homology"/>
<dbReference type="Pfam" id="PF17763">
    <property type="entry name" value="Asparaginase_C"/>
    <property type="match status" value="1"/>
</dbReference>
<dbReference type="SFLD" id="SFLDS00057">
    <property type="entry name" value="Glutaminase/Asparaginase"/>
    <property type="match status" value="1"/>
</dbReference>
<dbReference type="OrthoDB" id="9788068at2"/>
<evidence type="ECO:0000313" key="7">
    <source>
        <dbReference type="EMBL" id="PWF25643.1"/>
    </source>
</evidence>
<dbReference type="PRINTS" id="PR00139">
    <property type="entry name" value="ASNGLNASE"/>
</dbReference>
<dbReference type="PROSITE" id="PS51732">
    <property type="entry name" value="ASN_GLN_ASE_3"/>
    <property type="match status" value="1"/>
</dbReference>
<evidence type="ECO:0000259" key="6">
    <source>
        <dbReference type="Pfam" id="PF17763"/>
    </source>
</evidence>
<dbReference type="GO" id="GO:0006528">
    <property type="term" value="P:asparagine metabolic process"/>
    <property type="evidence" value="ECO:0007669"/>
    <property type="project" value="InterPro"/>
</dbReference>
<feature type="binding site" evidence="4">
    <location>
        <position position="54"/>
    </location>
    <ligand>
        <name>substrate</name>
    </ligand>
</feature>
<dbReference type="SUPFAM" id="SSF53774">
    <property type="entry name" value="Glutaminase/Asparaginase"/>
    <property type="match status" value="1"/>
</dbReference>
<dbReference type="InterPro" id="IPR027473">
    <property type="entry name" value="L-asparaginase_C"/>
</dbReference>
<dbReference type="PIRSF" id="PIRSF500176">
    <property type="entry name" value="L_ASNase"/>
    <property type="match status" value="1"/>
</dbReference>
<protein>
    <submittedName>
        <fullName evidence="7">Asparaginase</fullName>
    </submittedName>
</protein>
<dbReference type="Gene3D" id="3.40.50.1170">
    <property type="entry name" value="L-asparaginase, N-terminal domain"/>
    <property type="match status" value="1"/>
</dbReference>
<feature type="active site" description="O-isoaspartyl threonine intermediate" evidence="3">
    <location>
        <position position="10"/>
    </location>
</feature>
<evidence type="ECO:0000256" key="1">
    <source>
        <dbReference type="ARBA" id="ARBA00010518"/>
    </source>
</evidence>
<feature type="domain" description="Asparaginase/glutaminase C-terminal" evidence="6">
    <location>
        <begin position="205"/>
        <end position="319"/>
    </location>
</feature>
<reference evidence="8" key="1">
    <citation type="submission" date="2018-05" db="EMBL/GenBank/DDBJ databases">
        <authorList>
            <person name="Li Y."/>
        </authorList>
    </citation>
    <scope>NUCLEOTIDE SEQUENCE [LARGE SCALE GENOMIC DNA]</scope>
    <source>
        <strain evidence="8">sk1b4</strain>
    </source>
</reference>
<evidence type="ECO:0000256" key="2">
    <source>
        <dbReference type="ARBA" id="ARBA00022801"/>
    </source>
</evidence>
<name>A0A2V1K5Y8_9ACTO</name>
<dbReference type="SMART" id="SM00870">
    <property type="entry name" value="Asparaginase"/>
    <property type="match status" value="1"/>
</dbReference>
<accession>A0A2V1K5Y8</accession>
<dbReference type="InterPro" id="IPR040919">
    <property type="entry name" value="Asparaginase_C"/>
</dbReference>
<evidence type="ECO:0000313" key="8">
    <source>
        <dbReference type="Proteomes" id="UP000245283"/>
    </source>
</evidence>
<dbReference type="CDD" id="cd08964">
    <property type="entry name" value="L-asparaginase_II"/>
    <property type="match status" value="1"/>
</dbReference>
<dbReference type="InterPro" id="IPR027474">
    <property type="entry name" value="L-asparaginase_N"/>
</dbReference>
<dbReference type="PIRSF" id="PIRSF001220">
    <property type="entry name" value="L-ASNase_gatD"/>
    <property type="match status" value="1"/>
</dbReference>
<comment type="caution">
    <text evidence="7">The sequence shown here is derived from an EMBL/GenBank/DDBJ whole genome shotgun (WGS) entry which is preliminary data.</text>
</comment>
<evidence type="ECO:0000259" key="5">
    <source>
        <dbReference type="Pfam" id="PF00710"/>
    </source>
</evidence>
<dbReference type="Gene3D" id="3.40.50.40">
    <property type="match status" value="1"/>
</dbReference>
<dbReference type="Proteomes" id="UP000245283">
    <property type="component" value="Unassembled WGS sequence"/>
</dbReference>
<dbReference type="InterPro" id="IPR037152">
    <property type="entry name" value="L-asparaginase_N_sf"/>
</dbReference>
<dbReference type="Pfam" id="PF00710">
    <property type="entry name" value="Asparaginase"/>
    <property type="match status" value="1"/>
</dbReference>
<sequence length="322" mass="33376">MIAYLATGGTIASIPAAEGSGAVPTLTGADLLASVPGIGDVGAVEVHQMMQRPSASFTLADVRTVQRTAQEVVDAGASGVVVSQGTDTIEEVAYLLDLLWDRPEPIVVTGAMRHPGLPGADGPANLSASFQVASSLSARDLGVLVVLNDEIHAARFVHKSNIAAPDTFGSPGFGPLGYVVESTPRLRLLVSRNPALSLGPDIPPVALWRMVLGDDGRALSKLQTLGYEGAVIEGAGGGHVSAVTVPFLRDLVTEMPVVLASRTGSGEMLRSTYQYSGSEMELLDAGLISAGSLDGLKARLLLTVLISAGASREEIEREFALR</sequence>
<dbReference type="RefSeq" id="WP_109094131.1">
    <property type="nucleotide sequence ID" value="NZ_QETB01000005.1"/>
</dbReference>
<dbReference type="PANTHER" id="PTHR11707">
    <property type="entry name" value="L-ASPARAGINASE"/>
    <property type="match status" value="1"/>
</dbReference>
<dbReference type="PANTHER" id="PTHR11707:SF28">
    <property type="entry name" value="60 KDA LYSOPHOSPHOLIPASE"/>
    <property type="match status" value="1"/>
</dbReference>
<gene>
    <name evidence="7" type="ORF">DD236_09320</name>
</gene>
<keyword evidence="2" id="KW-0378">Hydrolase</keyword>